<dbReference type="Pfam" id="PF07261">
    <property type="entry name" value="DnaB_2"/>
    <property type="match status" value="1"/>
</dbReference>
<feature type="region of interest" description="Disordered" evidence="3">
    <location>
        <begin position="1"/>
        <end position="20"/>
    </location>
</feature>
<dbReference type="InterPro" id="IPR034829">
    <property type="entry name" value="DnaD-like_sf"/>
</dbReference>
<dbReference type="InterPro" id="IPR006343">
    <property type="entry name" value="DnaB/C_C"/>
</dbReference>
<evidence type="ECO:0000256" key="2">
    <source>
        <dbReference type="SAM" id="Coils"/>
    </source>
</evidence>
<evidence type="ECO:0000256" key="1">
    <source>
        <dbReference type="ARBA" id="ARBA00093462"/>
    </source>
</evidence>
<dbReference type="HOGENOM" id="CLU_540545_0_0_9"/>
<dbReference type="NCBIfam" id="TIGR01446">
    <property type="entry name" value="DnaD_dom"/>
    <property type="match status" value="1"/>
</dbReference>
<sequence>MRKRQATGLDNNEKGDPARTRKLFATRRQAVYNGIAGCQRRDVPVTLARWMQLLWENHALHLHNLIYYSREDLQLSNDLVQELLVIEERAASAGAEGILPSSLPRHVADSIARLKKMGLLEVQCKEDRVFLSFEPLFDQLLKSRMGGAEISRQYMLIMEEVQEEIRRLEELRNRQVLERRQLDEERKVLIEREERLASRDDDLRRMQLSLMEKDQSLHLLQMRLAEEERRLQEERRRLDQERSDLDSLRRELDDAIKLYTERQLTGISASAAGSVTGPAAGGQLPPSAVEDNGPLIHFLQQLRGGAANAEEARDLRKIQMRHRWSEPFLLDFLQAAARGGIRAIQEFRRQAEMVAAWGISGRDQLAEFFGKKTYLEEKVYEVWLTLGSPNKINDIFRDTYVKWSQNWGFSHEVILRACQEAYKGAANPSINYVDKVLSRWREAGVRTVEDGDREIERFRQQRSRGFGGRPAVPQTPSNRSPMAGVNVLPKNEEEAKAYEQFRDL</sequence>
<evidence type="ECO:0000313" key="5">
    <source>
        <dbReference type="EMBL" id="ABZ83607.1"/>
    </source>
</evidence>
<dbReference type="eggNOG" id="COG3935">
    <property type="taxonomic scope" value="Bacteria"/>
</dbReference>
<reference evidence="5 6" key="1">
    <citation type="journal article" date="2008" name="J. Bacteriol.">
        <title>The genome of Heliobacterium modesticaldum, a phototrophic representative of the Firmicutes containing the simplest photosynthetic apparatus.</title>
        <authorList>
            <person name="Sattley W.M."/>
            <person name="Madigan M.T."/>
            <person name="Swingley W.D."/>
            <person name="Cheung P.C."/>
            <person name="Clocksin K.M."/>
            <person name="Conrad A.L."/>
            <person name="Dejesa L.C."/>
            <person name="Honchak B.M."/>
            <person name="Jung D.O."/>
            <person name="Karbach L.E."/>
            <person name="Kurdoglu A."/>
            <person name="Lahiri S."/>
            <person name="Mastrian S.D."/>
            <person name="Page L.E."/>
            <person name="Taylor H.L."/>
            <person name="Wang Z.T."/>
            <person name="Raymond J."/>
            <person name="Chen M."/>
            <person name="Blankenship R.E."/>
            <person name="Touchman J.W."/>
        </authorList>
    </citation>
    <scope>NUCLEOTIDE SEQUENCE [LARGE SCALE GENOMIC DNA]</scope>
    <source>
        <strain evidence="6">ATCC 51547 / Ice1</strain>
    </source>
</reference>
<feature type="coiled-coil region" evidence="2">
    <location>
        <begin position="151"/>
        <end position="188"/>
    </location>
</feature>
<gene>
    <name evidence="5" type="ORF">HM1_0959</name>
</gene>
<keyword evidence="2" id="KW-0175">Coiled coil</keyword>
<keyword evidence="6" id="KW-1185">Reference proteome</keyword>
<protein>
    <submittedName>
        <fullName evidence="5">Dnad and phage-associated domain protein</fullName>
    </submittedName>
</protein>
<dbReference type="STRING" id="498761.HM1_0959"/>
<feature type="domain" description="DnaB/C C-terminal" evidence="4">
    <location>
        <begin position="395"/>
        <end position="451"/>
    </location>
</feature>
<dbReference type="Proteomes" id="UP000008550">
    <property type="component" value="Chromosome"/>
</dbReference>
<organism evidence="5 6">
    <name type="scientific">Heliobacterium modesticaldum (strain ATCC 51547 / Ice1)</name>
    <dbReference type="NCBI Taxonomy" id="498761"/>
    <lineage>
        <taxon>Bacteria</taxon>
        <taxon>Bacillati</taxon>
        <taxon>Bacillota</taxon>
        <taxon>Clostridia</taxon>
        <taxon>Eubacteriales</taxon>
        <taxon>Heliobacteriaceae</taxon>
        <taxon>Heliomicrobium</taxon>
    </lineage>
</organism>
<dbReference type="EMBL" id="CP000930">
    <property type="protein sequence ID" value="ABZ83607.1"/>
    <property type="molecule type" value="Genomic_DNA"/>
</dbReference>
<evidence type="ECO:0000313" key="6">
    <source>
        <dbReference type="Proteomes" id="UP000008550"/>
    </source>
</evidence>
<dbReference type="AlphaFoldDB" id="B0TA70"/>
<feature type="coiled-coil region" evidence="2">
    <location>
        <begin position="217"/>
        <end position="258"/>
    </location>
</feature>
<evidence type="ECO:0000259" key="4">
    <source>
        <dbReference type="Pfam" id="PF07261"/>
    </source>
</evidence>
<dbReference type="SUPFAM" id="SSF158499">
    <property type="entry name" value="DnaD domain-like"/>
    <property type="match status" value="1"/>
</dbReference>
<feature type="region of interest" description="Disordered" evidence="3">
    <location>
        <begin position="462"/>
        <end position="485"/>
    </location>
</feature>
<dbReference type="Gene3D" id="1.10.10.630">
    <property type="entry name" value="DnaD domain-like"/>
    <property type="match status" value="1"/>
</dbReference>
<dbReference type="KEGG" id="hmo:HM1_0959"/>
<evidence type="ECO:0000256" key="3">
    <source>
        <dbReference type="SAM" id="MobiDB-lite"/>
    </source>
</evidence>
<comment type="similarity">
    <text evidence="1">Belongs to the DnaB/DnaD family.</text>
</comment>
<accession>B0TA70</accession>
<proteinExistence type="inferred from homology"/>
<name>B0TA70_HELMI</name>